<keyword evidence="3" id="KW-0862">Zinc</keyword>
<reference evidence="5 6" key="1">
    <citation type="journal article" date="2018" name="Proc. Natl. Acad. Sci. U.S.A.">
        <title>Draft genome sequence of Camellia sinensis var. sinensis provides insights into the evolution of the tea genome and tea quality.</title>
        <authorList>
            <person name="Wei C."/>
            <person name="Yang H."/>
            <person name="Wang S."/>
            <person name="Zhao J."/>
            <person name="Liu C."/>
            <person name="Gao L."/>
            <person name="Xia E."/>
            <person name="Lu Y."/>
            <person name="Tai Y."/>
            <person name="She G."/>
            <person name="Sun J."/>
            <person name="Cao H."/>
            <person name="Tong W."/>
            <person name="Gao Q."/>
            <person name="Li Y."/>
            <person name="Deng W."/>
            <person name="Jiang X."/>
            <person name="Wang W."/>
            <person name="Chen Q."/>
            <person name="Zhang S."/>
            <person name="Li H."/>
            <person name="Wu J."/>
            <person name="Wang P."/>
            <person name="Li P."/>
            <person name="Shi C."/>
            <person name="Zheng F."/>
            <person name="Jian J."/>
            <person name="Huang B."/>
            <person name="Shan D."/>
            <person name="Shi M."/>
            <person name="Fang C."/>
            <person name="Yue Y."/>
            <person name="Li F."/>
            <person name="Li D."/>
            <person name="Wei S."/>
            <person name="Han B."/>
            <person name="Jiang C."/>
            <person name="Yin Y."/>
            <person name="Xia T."/>
            <person name="Zhang Z."/>
            <person name="Bennetzen J.L."/>
            <person name="Zhao S."/>
            <person name="Wan X."/>
        </authorList>
    </citation>
    <scope>NUCLEOTIDE SEQUENCE [LARGE SCALE GENOMIC DNA]</scope>
    <source>
        <strain evidence="6">cv. Shuchazao</strain>
        <tissue evidence="5">Leaf</tissue>
    </source>
</reference>
<name>A0A4S4ETQ4_CAMSN</name>
<keyword evidence="2" id="KW-0863">Zinc-finger</keyword>
<dbReference type="EMBL" id="SDRB02002035">
    <property type="protein sequence ID" value="THG20281.1"/>
    <property type="molecule type" value="Genomic_DNA"/>
</dbReference>
<evidence type="ECO:0000313" key="5">
    <source>
        <dbReference type="EMBL" id="THG20281.1"/>
    </source>
</evidence>
<dbReference type="Gene3D" id="3.30.40.10">
    <property type="entry name" value="Zinc/RING finger domain, C3HC4 (zinc finger)"/>
    <property type="match status" value="1"/>
</dbReference>
<dbReference type="PANTHER" id="PTHR42647">
    <property type="entry name" value="SBP (S-RIBONUCLEASE BINDING PROTEIN) FAMILY PROTEIN"/>
    <property type="match status" value="1"/>
</dbReference>
<dbReference type="GO" id="GO:0004842">
    <property type="term" value="F:ubiquitin-protein transferase activity"/>
    <property type="evidence" value="ECO:0007669"/>
    <property type="project" value="TreeGrafter"/>
</dbReference>
<evidence type="ECO:0008006" key="7">
    <source>
        <dbReference type="Google" id="ProtNLM"/>
    </source>
</evidence>
<keyword evidence="4" id="KW-0175">Coiled coil</keyword>
<keyword evidence="6" id="KW-1185">Reference proteome</keyword>
<sequence>MMAIQAQLYSDNFGFSLGGSQNWMDNAYFNLQQQQQLLNLQQKTQNRCFENNGLFSKTNNHHHHHQSMSFSQSIAVPVQIEKERQEVDRFISLQNERLRLALQEQRNQQLALLLRKCEAKSRVLLNQKDDEIAKAMNRKTELEEFLRNMEIENETWQRLAKENEAIVESLSNTIEQLRENACLANGADDAESCCDVIDRGEREDKTGENRGLENEQENQEQRTRNLVCKSCNSRNSCVVFLPCRHLCSCNACQPFLDSCPVCGMVKKASIEALL</sequence>
<dbReference type="STRING" id="542762.A0A4S4ETQ4"/>
<evidence type="ECO:0000256" key="1">
    <source>
        <dbReference type="ARBA" id="ARBA00022723"/>
    </source>
</evidence>
<proteinExistence type="predicted"/>
<protein>
    <recommendedName>
        <fullName evidence="7">RING-type domain-containing protein</fullName>
    </recommendedName>
</protein>
<dbReference type="PANTHER" id="PTHR42647:SF22">
    <property type="entry name" value="BOI-RELATED E3 UBIQUITIN-PROTEIN LIGASE 2-RELATED"/>
    <property type="match status" value="1"/>
</dbReference>
<evidence type="ECO:0000313" key="6">
    <source>
        <dbReference type="Proteomes" id="UP000306102"/>
    </source>
</evidence>
<dbReference type="FunFam" id="3.30.40.10:FF:000239">
    <property type="entry name" value="probable BOI-related E3 ubiquitin-protein ligase 2"/>
    <property type="match status" value="1"/>
</dbReference>
<accession>A0A4S4ETQ4</accession>
<organism evidence="5 6">
    <name type="scientific">Camellia sinensis var. sinensis</name>
    <name type="common">China tea</name>
    <dbReference type="NCBI Taxonomy" id="542762"/>
    <lineage>
        <taxon>Eukaryota</taxon>
        <taxon>Viridiplantae</taxon>
        <taxon>Streptophyta</taxon>
        <taxon>Embryophyta</taxon>
        <taxon>Tracheophyta</taxon>
        <taxon>Spermatophyta</taxon>
        <taxon>Magnoliopsida</taxon>
        <taxon>eudicotyledons</taxon>
        <taxon>Gunneridae</taxon>
        <taxon>Pentapetalae</taxon>
        <taxon>asterids</taxon>
        <taxon>Ericales</taxon>
        <taxon>Theaceae</taxon>
        <taxon>Camellia</taxon>
    </lineage>
</organism>
<feature type="coiled-coil region" evidence="4">
    <location>
        <begin position="100"/>
        <end position="229"/>
    </location>
</feature>
<evidence type="ECO:0000256" key="4">
    <source>
        <dbReference type="SAM" id="Coils"/>
    </source>
</evidence>
<comment type="caution">
    <text evidence="5">The sequence shown here is derived from an EMBL/GenBank/DDBJ whole genome shotgun (WGS) entry which is preliminary data.</text>
</comment>
<dbReference type="PIRSF" id="PIRSF036836">
    <property type="entry name" value="RNase_bind_SBP1"/>
    <property type="match status" value="1"/>
</dbReference>
<dbReference type="Proteomes" id="UP000306102">
    <property type="component" value="Unassembled WGS sequence"/>
</dbReference>
<dbReference type="AlphaFoldDB" id="A0A4S4ETQ4"/>
<dbReference type="Pfam" id="PF13920">
    <property type="entry name" value="zf-C3HC4_3"/>
    <property type="match status" value="1"/>
</dbReference>
<dbReference type="GO" id="GO:0008270">
    <property type="term" value="F:zinc ion binding"/>
    <property type="evidence" value="ECO:0007669"/>
    <property type="project" value="UniProtKB-KW"/>
</dbReference>
<gene>
    <name evidence="5" type="ORF">TEA_013343</name>
</gene>
<dbReference type="InterPro" id="IPR013083">
    <property type="entry name" value="Znf_RING/FYVE/PHD"/>
</dbReference>
<keyword evidence="1" id="KW-0479">Metal-binding</keyword>
<evidence type="ECO:0000256" key="2">
    <source>
        <dbReference type="ARBA" id="ARBA00022771"/>
    </source>
</evidence>
<evidence type="ECO:0000256" key="3">
    <source>
        <dbReference type="ARBA" id="ARBA00022833"/>
    </source>
</evidence>